<dbReference type="InterPro" id="IPR045423">
    <property type="entry name" value="DUF6510"/>
</dbReference>
<dbReference type="EMBL" id="JBFAKC010000001">
    <property type="protein sequence ID" value="MEV0706031.1"/>
    <property type="molecule type" value="Genomic_DNA"/>
</dbReference>
<keyword evidence="2" id="KW-1185">Reference proteome</keyword>
<dbReference type="Proteomes" id="UP001551695">
    <property type="component" value="Unassembled WGS sequence"/>
</dbReference>
<gene>
    <name evidence="1" type="ORF">AB0I48_00520</name>
</gene>
<name>A0ABV3FKU2_9NOCA</name>
<proteinExistence type="predicted"/>
<sequence length="100" mass="10094">MGEQSAPLPIYADDSHVDGNALAGPLSEIFVGDVTICACRCGVCGATAPLAGAMVYLGAGAVVRCAFCSAIVLRLTTTPQGRWLDLGEGASLCLPAPETP</sequence>
<evidence type="ECO:0000313" key="1">
    <source>
        <dbReference type="EMBL" id="MEV0706031.1"/>
    </source>
</evidence>
<dbReference type="Pfam" id="PF20120">
    <property type="entry name" value="DUF6510"/>
    <property type="match status" value="1"/>
</dbReference>
<protein>
    <submittedName>
        <fullName evidence="1">DUF6510 family protein</fullName>
    </submittedName>
</protein>
<reference evidence="1 2" key="1">
    <citation type="submission" date="2024-06" db="EMBL/GenBank/DDBJ databases">
        <title>The Natural Products Discovery Center: Release of the First 8490 Sequenced Strains for Exploring Actinobacteria Biosynthetic Diversity.</title>
        <authorList>
            <person name="Kalkreuter E."/>
            <person name="Kautsar S.A."/>
            <person name="Yang D."/>
            <person name="Bader C.D."/>
            <person name="Teijaro C.N."/>
            <person name="Fluegel L."/>
            <person name="Davis C.M."/>
            <person name="Simpson J.R."/>
            <person name="Lauterbach L."/>
            <person name="Steele A.D."/>
            <person name="Gui C."/>
            <person name="Meng S."/>
            <person name="Li G."/>
            <person name="Viehrig K."/>
            <person name="Ye F."/>
            <person name="Su P."/>
            <person name="Kiefer A.F."/>
            <person name="Nichols A."/>
            <person name="Cepeda A.J."/>
            <person name="Yan W."/>
            <person name="Fan B."/>
            <person name="Jiang Y."/>
            <person name="Adhikari A."/>
            <person name="Zheng C.-J."/>
            <person name="Schuster L."/>
            <person name="Cowan T.M."/>
            <person name="Smanski M.J."/>
            <person name="Chevrette M.G."/>
            <person name="De Carvalho L.P.S."/>
            <person name="Shen B."/>
        </authorList>
    </citation>
    <scope>NUCLEOTIDE SEQUENCE [LARGE SCALE GENOMIC DNA]</scope>
    <source>
        <strain evidence="1 2">NPDC050403</strain>
    </source>
</reference>
<dbReference type="RefSeq" id="WP_357779013.1">
    <property type="nucleotide sequence ID" value="NZ_JBFAKC010000001.1"/>
</dbReference>
<organism evidence="1 2">
    <name type="scientific">Nocardia aurea</name>
    <dbReference type="NCBI Taxonomy" id="2144174"/>
    <lineage>
        <taxon>Bacteria</taxon>
        <taxon>Bacillati</taxon>
        <taxon>Actinomycetota</taxon>
        <taxon>Actinomycetes</taxon>
        <taxon>Mycobacteriales</taxon>
        <taxon>Nocardiaceae</taxon>
        <taxon>Nocardia</taxon>
    </lineage>
</organism>
<evidence type="ECO:0000313" key="2">
    <source>
        <dbReference type="Proteomes" id="UP001551695"/>
    </source>
</evidence>
<accession>A0ABV3FKU2</accession>
<comment type="caution">
    <text evidence="1">The sequence shown here is derived from an EMBL/GenBank/DDBJ whole genome shotgun (WGS) entry which is preliminary data.</text>
</comment>